<feature type="transmembrane region" description="Helical" evidence="1">
    <location>
        <begin position="105"/>
        <end position="123"/>
    </location>
</feature>
<name>A0ABY6GC02_9BURK</name>
<feature type="domain" description="DUF1468" evidence="2">
    <location>
        <begin position="10"/>
        <end position="154"/>
    </location>
</feature>
<keyword evidence="1" id="KW-0812">Transmembrane</keyword>
<protein>
    <submittedName>
        <fullName evidence="3">Tripartite tricarboxylate transporter TctB family protein</fullName>
    </submittedName>
</protein>
<dbReference type="Proteomes" id="UP001162800">
    <property type="component" value="Chromosome"/>
</dbReference>
<keyword evidence="4" id="KW-1185">Reference proteome</keyword>
<accession>A0ABY6GC02</accession>
<evidence type="ECO:0000259" key="2">
    <source>
        <dbReference type="Pfam" id="PF07331"/>
    </source>
</evidence>
<proteinExistence type="predicted"/>
<evidence type="ECO:0000256" key="1">
    <source>
        <dbReference type="SAM" id="Phobius"/>
    </source>
</evidence>
<evidence type="ECO:0000313" key="3">
    <source>
        <dbReference type="EMBL" id="UYG52569.1"/>
    </source>
</evidence>
<keyword evidence="1" id="KW-0472">Membrane</keyword>
<feature type="transmembrane region" description="Helical" evidence="1">
    <location>
        <begin position="41"/>
        <end position="64"/>
    </location>
</feature>
<feature type="transmembrane region" description="Helical" evidence="1">
    <location>
        <begin position="130"/>
        <end position="149"/>
    </location>
</feature>
<evidence type="ECO:0000313" key="4">
    <source>
        <dbReference type="Proteomes" id="UP001162800"/>
    </source>
</evidence>
<dbReference type="InterPro" id="IPR009936">
    <property type="entry name" value="DUF1468"/>
</dbReference>
<dbReference type="RefSeq" id="WP_231043568.1">
    <property type="nucleotide sequence ID" value="NZ_CP106881.1"/>
</dbReference>
<organism evidence="3 4">
    <name type="scientific">Comamonas endophytica</name>
    <dbReference type="NCBI Taxonomy" id="2949090"/>
    <lineage>
        <taxon>Bacteria</taxon>
        <taxon>Pseudomonadati</taxon>
        <taxon>Pseudomonadota</taxon>
        <taxon>Betaproteobacteria</taxon>
        <taxon>Burkholderiales</taxon>
        <taxon>Comamonadaceae</taxon>
        <taxon>Comamonas</taxon>
    </lineage>
</organism>
<reference evidence="3" key="1">
    <citation type="submission" date="2022-09" db="EMBL/GenBank/DDBJ databases">
        <title>The complete genome of Acidovorax sp. 5MLIR.</title>
        <authorList>
            <person name="Liu L."/>
            <person name="Yue J."/>
            <person name="Yang F."/>
            <person name="Yuan J."/>
            <person name="Li L."/>
        </authorList>
    </citation>
    <scope>NUCLEOTIDE SEQUENCE</scope>
    <source>
        <strain evidence="3">5MLIR</strain>
    </source>
</reference>
<feature type="transmembrane region" description="Helical" evidence="1">
    <location>
        <begin position="76"/>
        <end position="99"/>
    </location>
</feature>
<keyword evidence="1" id="KW-1133">Transmembrane helix</keyword>
<sequence>MKIKSQKDFFAGLMFLAVGLAFAIGATDYNVGTGARMGPGYFPLILGVLMSILGLAIAATGLIVETADGDKIGKWAWKQVFFVLAANFAFGILLVGVPAFGIPQFGLIVAIYALVFIASLGGHSFNPKEVLILATVLAVGSYVAFVWALNLQFPVWPSFITG</sequence>
<gene>
    <name evidence="3" type="ORF">M9799_04825</name>
</gene>
<dbReference type="EMBL" id="CP106881">
    <property type="protein sequence ID" value="UYG52569.1"/>
    <property type="molecule type" value="Genomic_DNA"/>
</dbReference>
<dbReference type="Pfam" id="PF07331">
    <property type="entry name" value="TctB"/>
    <property type="match status" value="1"/>
</dbReference>